<dbReference type="EMBL" id="RJKE01000001">
    <property type="protein sequence ID" value="ROO89960.1"/>
    <property type="molecule type" value="Genomic_DNA"/>
</dbReference>
<sequence>MRVYLPSTLPELARALADGEITVHRAYAVTPALREWYADGDTEELEYAAMLAAARASLRILAGDPDVPSRRVVLAAEVPDGSVAYEGGYENLGDSDRAEVRLRDVVPLKKIVSGHVDDPQAAPDVQAAALALGAADQGDLDAQFTVDSAEGHELMWFATQELPDLS</sequence>
<reference evidence="1 2" key="1">
    <citation type="submission" date="2018-11" db="EMBL/GenBank/DDBJ databases">
        <title>Sequencing the genomes of 1000 actinobacteria strains.</title>
        <authorList>
            <person name="Klenk H.-P."/>
        </authorList>
    </citation>
    <scope>NUCLEOTIDE SEQUENCE [LARGE SCALE GENOMIC DNA]</scope>
    <source>
        <strain evidence="1 2">DSM 44254</strain>
    </source>
</reference>
<evidence type="ECO:0000313" key="1">
    <source>
        <dbReference type="EMBL" id="ROO89960.1"/>
    </source>
</evidence>
<dbReference type="OrthoDB" id="3214389at2"/>
<dbReference type="AlphaFoldDB" id="A0A3N1D8V5"/>
<dbReference type="RefSeq" id="WP_123668975.1">
    <property type="nucleotide sequence ID" value="NZ_RJKE01000001.1"/>
</dbReference>
<dbReference type="Pfam" id="PF21853">
    <property type="entry name" value="DUF6912"/>
    <property type="match status" value="1"/>
</dbReference>
<name>A0A3N1D8V5_9ACTN</name>
<organism evidence="1 2">
    <name type="scientific">Actinocorallia herbida</name>
    <dbReference type="NCBI Taxonomy" id="58109"/>
    <lineage>
        <taxon>Bacteria</taxon>
        <taxon>Bacillati</taxon>
        <taxon>Actinomycetota</taxon>
        <taxon>Actinomycetes</taxon>
        <taxon>Streptosporangiales</taxon>
        <taxon>Thermomonosporaceae</taxon>
        <taxon>Actinocorallia</taxon>
    </lineage>
</organism>
<accession>A0A3N1D8V5</accession>
<dbReference type="InterPro" id="IPR054206">
    <property type="entry name" value="DUF6912"/>
</dbReference>
<dbReference type="Proteomes" id="UP000272400">
    <property type="component" value="Unassembled WGS sequence"/>
</dbReference>
<evidence type="ECO:0000313" key="2">
    <source>
        <dbReference type="Proteomes" id="UP000272400"/>
    </source>
</evidence>
<proteinExistence type="predicted"/>
<gene>
    <name evidence="1" type="ORF">EDD29_7672</name>
</gene>
<keyword evidence="2" id="KW-1185">Reference proteome</keyword>
<protein>
    <submittedName>
        <fullName evidence="1">Uncharacterized protein</fullName>
    </submittedName>
</protein>
<comment type="caution">
    <text evidence="1">The sequence shown here is derived from an EMBL/GenBank/DDBJ whole genome shotgun (WGS) entry which is preliminary data.</text>
</comment>